<dbReference type="InterPro" id="IPR017896">
    <property type="entry name" value="4Fe4S_Fe-S-bd"/>
</dbReference>
<dbReference type="InterPro" id="IPR028894">
    <property type="entry name" value="RDH_dom"/>
</dbReference>
<gene>
    <name evidence="9" type="ORF">DA01_05595</name>
</gene>
<dbReference type="PATRIC" id="fig|61435.5.peg.1108"/>
<keyword evidence="2" id="KW-0479">Metal-binding</keyword>
<evidence type="ECO:0000256" key="3">
    <source>
        <dbReference type="ARBA" id="ARBA00022729"/>
    </source>
</evidence>
<dbReference type="GO" id="GO:0046872">
    <property type="term" value="F:metal ion binding"/>
    <property type="evidence" value="ECO:0007669"/>
    <property type="project" value="UniProtKB-KW"/>
</dbReference>
<organism evidence="9 10">
    <name type="scientific">Dehalococcoides mccartyi</name>
    <dbReference type="NCBI Taxonomy" id="61435"/>
    <lineage>
        <taxon>Bacteria</taxon>
        <taxon>Bacillati</taxon>
        <taxon>Chloroflexota</taxon>
        <taxon>Dehalococcoidia</taxon>
        <taxon>Dehalococcoidales</taxon>
        <taxon>Dehalococcoidaceae</taxon>
        <taxon>Dehalococcoides</taxon>
    </lineage>
</organism>
<dbReference type="Gene3D" id="3.30.70.20">
    <property type="match status" value="1"/>
</dbReference>
<keyword evidence="3" id="KW-0732">Signal</keyword>
<evidence type="ECO:0000313" key="10">
    <source>
        <dbReference type="Proteomes" id="UP000053577"/>
    </source>
</evidence>
<evidence type="ECO:0000256" key="7">
    <source>
        <dbReference type="SAM" id="MobiDB-lite"/>
    </source>
</evidence>
<dbReference type="NCBIfam" id="TIGR02486">
    <property type="entry name" value="RDH"/>
    <property type="match status" value="1"/>
</dbReference>
<feature type="domain" description="4Fe-4S ferredoxin-type" evidence="8">
    <location>
        <begin position="345"/>
        <end position="377"/>
    </location>
</feature>
<dbReference type="InterPro" id="IPR012832">
    <property type="entry name" value="RDH"/>
</dbReference>
<comment type="subcellular location">
    <subcellularLocation>
        <location evidence="1">Cell envelope</location>
    </subcellularLocation>
</comment>
<name>A0A0V8M349_9CHLR</name>
<dbReference type="SUPFAM" id="SSF54862">
    <property type="entry name" value="4Fe-4S ferredoxins"/>
    <property type="match status" value="1"/>
</dbReference>
<keyword evidence="6" id="KW-0472">Membrane</keyword>
<dbReference type="EMBL" id="JGYD01000018">
    <property type="protein sequence ID" value="KSV18128.1"/>
    <property type="molecule type" value="Genomic_DNA"/>
</dbReference>
<dbReference type="AlphaFoldDB" id="A0A0V8M349"/>
<protein>
    <recommendedName>
        <fullName evidence="8">4Fe-4S ferredoxin-type domain-containing protein</fullName>
    </recommendedName>
</protein>
<dbReference type="PROSITE" id="PS00198">
    <property type="entry name" value="4FE4S_FER_1"/>
    <property type="match status" value="1"/>
</dbReference>
<evidence type="ECO:0000259" key="8">
    <source>
        <dbReference type="PROSITE" id="PS51379"/>
    </source>
</evidence>
<dbReference type="Proteomes" id="UP000053577">
    <property type="component" value="Unassembled WGS sequence"/>
</dbReference>
<keyword evidence="5" id="KW-0411">Iron-sulfur</keyword>
<accession>A0A0V8M349</accession>
<reference evidence="9 10" key="1">
    <citation type="journal article" date="2015" name="Sci. Rep.">
        <title>A comparative genomics and reductive dehalogenase gene transcription study of two chloroethene-respiring bacteria, Dehalococcoides mccartyi strains MB and 11a.</title>
        <authorList>
            <person name="Low A."/>
            <person name="Shen Z."/>
            <person name="Cheng D."/>
            <person name="Rogers M.J."/>
            <person name="Lee P.K."/>
            <person name="He J."/>
        </authorList>
    </citation>
    <scope>NUCLEOTIDE SEQUENCE [LARGE SCALE GENOMIC DNA]</scope>
    <source>
        <strain evidence="9 10">MB</strain>
    </source>
</reference>
<evidence type="ECO:0000313" key="9">
    <source>
        <dbReference type="EMBL" id="KSV18128.1"/>
    </source>
</evidence>
<dbReference type="Pfam" id="PF13486">
    <property type="entry name" value="Dehalogenase"/>
    <property type="match status" value="1"/>
</dbReference>
<evidence type="ECO:0000256" key="2">
    <source>
        <dbReference type="ARBA" id="ARBA00022723"/>
    </source>
</evidence>
<proteinExistence type="predicted"/>
<comment type="caution">
    <text evidence="9">The sequence shown here is derived from an EMBL/GenBank/DDBJ whole genome shotgun (WGS) entry which is preliminary data.</text>
</comment>
<sequence>MKGLGLTGAGLGAASAVTPMFHDLEELVSGTPDNMSYPWWVKQRPAGNPTMEVDWDMLTPSFSMKTGVDGFSYPGPYPGYLVHQDAQANPSKMDPNKPGYRMEDYALLMGALQRGLHDYSVDEVLGADPTGPQVNNEDPNPEAWPDWGWPDEPKFKKVPRWSGTPEEASKMIRAAAHYFGAYKVGFLEVDDKIKKLTFADATKWEDCDTPYYTGGLITPGPALGFPTPVKVLPNKMKYVIVLQVTQPFDTMRILGDPKTNTSMHAMNVSSFVMGYNQRLTLLIRMQTFLKVLGYLRSESVWVYNTGGGALAGMNEIGRHGIGISPELGSAYRVNLGIFTDLPVAPTPPIDAGITKFCETCGVCADLCPNEAINKDKEPTWELSPSRLGRPEYGIPAGTPNTWSRPGVKNWHVDYVRCRGCSYCQGYCVFSQKNFASMHNLIKATVSNTSLLNRFFADSDRFFGYSNVDSDFDGWWNRDLGSATSDLNYARLLGR</sequence>
<dbReference type="PROSITE" id="PS51379">
    <property type="entry name" value="4FE4S_FER_2"/>
    <property type="match status" value="1"/>
</dbReference>
<evidence type="ECO:0000256" key="5">
    <source>
        <dbReference type="ARBA" id="ARBA00023014"/>
    </source>
</evidence>
<evidence type="ECO:0000256" key="1">
    <source>
        <dbReference type="ARBA" id="ARBA00004196"/>
    </source>
</evidence>
<feature type="region of interest" description="Disordered" evidence="7">
    <location>
        <begin position="129"/>
        <end position="149"/>
    </location>
</feature>
<keyword evidence="4" id="KW-0408">Iron</keyword>
<evidence type="ECO:0000256" key="6">
    <source>
        <dbReference type="ARBA" id="ARBA00023136"/>
    </source>
</evidence>
<dbReference type="InterPro" id="IPR017900">
    <property type="entry name" value="4Fe4S_Fe_S_CS"/>
</dbReference>
<dbReference type="GO" id="GO:0030313">
    <property type="term" value="C:cell envelope"/>
    <property type="evidence" value="ECO:0007669"/>
    <property type="project" value="UniProtKB-SubCell"/>
</dbReference>
<dbReference type="GO" id="GO:0051536">
    <property type="term" value="F:iron-sulfur cluster binding"/>
    <property type="evidence" value="ECO:0007669"/>
    <property type="project" value="UniProtKB-KW"/>
</dbReference>
<evidence type="ECO:0000256" key="4">
    <source>
        <dbReference type="ARBA" id="ARBA00023004"/>
    </source>
</evidence>